<accession>A6URJ6</accession>
<dbReference type="PIRSF" id="PIRSF037053">
    <property type="entry name" value="UCP037053"/>
    <property type="match status" value="1"/>
</dbReference>
<dbReference type="EMBL" id="CP000742">
    <property type="protein sequence ID" value="ABR55118.1"/>
    <property type="molecule type" value="Genomic_DNA"/>
</dbReference>
<dbReference type="InterPro" id="IPR017099">
    <property type="entry name" value="UCP037053"/>
</dbReference>
<dbReference type="Proteomes" id="UP000001107">
    <property type="component" value="Chromosome"/>
</dbReference>
<reference evidence="1" key="1">
    <citation type="submission" date="2007-06" db="EMBL/GenBank/DDBJ databases">
        <title>Complete sequence of Methanococcus vannielii SB.</title>
        <authorList>
            <consortium name="US DOE Joint Genome Institute"/>
            <person name="Copeland A."/>
            <person name="Lucas S."/>
            <person name="Lapidus A."/>
            <person name="Barry K."/>
            <person name="Glavina del Rio T."/>
            <person name="Dalin E."/>
            <person name="Tice H."/>
            <person name="Pitluck S."/>
            <person name="Chain P."/>
            <person name="Malfatti S."/>
            <person name="Shin M."/>
            <person name="Vergez L."/>
            <person name="Schmutz J."/>
            <person name="Larimer F."/>
            <person name="Land M."/>
            <person name="Hauser L."/>
            <person name="Kyrpides N."/>
            <person name="Anderson I."/>
            <person name="Sieprawska-Lupa M."/>
            <person name="Whitman W.B."/>
            <person name="Richardson P."/>
        </authorList>
    </citation>
    <scope>NUCLEOTIDE SEQUENCE [LARGE SCALE GENOMIC DNA]</scope>
    <source>
        <strain evidence="1">SB</strain>
    </source>
</reference>
<dbReference type="InterPro" id="IPR019209">
    <property type="entry name" value="DUF2098"/>
</dbReference>
<evidence type="ECO:0008006" key="3">
    <source>
        <dbReference type="Google" id="ProtNLM"/>
    </source>
</evidence>
<sequence length="94" mass="10321">MVSDRNGKQIDIGSHVKYINTGTYGTVQSIKIEGKKEWILLNNGILYMSNLLEVVDSIKKDLDKKYDKDELIKRINGENIDLSSGGSEGSCGAG</sequence>
<dbReference type="OrthoDB" id="52973at2157"/>
<organism evidence="1 2">
    <name type="scientific">Methanococcus vannielii (strain ATCC 35089 / DSM 1224 / JCM 13029 / OCM 148 / SB)</name>
    <dbReference type="NCBI Taxonomy" id="406327"/>
    <lineage>
        <taxon>Archaea</taxon>
        <taxon>Methanobacteriati</taxon>
        <taxon>Methanobacteriota</taxon>
        <taxon>Methanomada group</taxon>
        <taxon>Methanococci</taxon>
        <taxon>Methanococcales</taxon>
        <taxon>Methanococcaceae</taxon>
        <taxon>Methanococcus</taxon>
    </lineage>
</organism>
<dbReference type="RefSeq" id="WP_012066033.1">
    <property type="nucleotide sequence ID" value="NC_009634.1"/>
</dbReference>
<dbReference type="STRING" id="406327.Mevan_1220"/>
<evidence type="ECO:0000313" key="2">
    <source>
        <dbReference type="Proteomes" id="UP000001107"/>
    </source>
</evidence>
<proteinExistence type="predicted"/>
<dbReference type="Pfam" id="PF09871">
    <property type="entry name" value="DUF2098"/>
    <property type="match status" value="1"/>
</dbReference>
<dbReference type="KEGG" id="mvn:Mevan_1220"/>
<name>A6URJ6_METVS</name>
<gene>
    <name evidence="1" type="ordered locus">Mevan_1220</name>
</gene>
<protein>
    <recommendedName>
        <fullName evidence="3">DUF2098 domain-containing protein</fullName>
    </recommendedName>
</protein>
<dbReference type="HOGENOM" id="CLU_159088_1_1_2"/>
<dbReference type="AlphaFoldDB" id="A6URJ6"/>
<keyword evidence="2" id="KW-1185">Reference proteome</keyword>
<evidence type="ECO:0000313" key="1">
    <source>
        <dbReference type="EMBL" id="ABR55118.1"/>
    </source>
</evidence>
<dbReference type="eggNOG" id="arCOG04846">
    <property type="taxonomic scope" value="Archaea"/>
</dbReference>
<dbReference type="GeneID" id="5325794"/>